<evidence type="ECO:0000313" key="2">
    <source>
        <dbReference type="EMBL" id="KAF2135880.1"/>
    </source>
</evidence>
<organism evidence="2 3">
    <name type="scientific">Aplosporella prunicola CBS 121167</name>
    <dbReference type="NCBI Taxonomy" id="1176127"/>
    <lineage>
        <taxon>Eukaryota</taxon>
        <taxon>Fungi</taxon>
        <taxon>Dikarya</taxon>
        <taxon>Ascomycota</taxon>
        <taxon>Pezizomycotina</taxon>
        <taxon>Dothideomycetes</taxon>
        <taxon>Dothideomycetes incertae sedis</taxon>
        <taxon>Botryosphaeriales</taxon>
        <taxon>Aplosporellaceae</taxon>
        <taxon>Aplosporella</taxon>
    </lineage>
</organism>
<feature type="region of interest" description="Disordered" evidence="1">
    <location>
        <begin position="98"/>
        <end position="118"/>
    </location>
</feature>
<reference evidence="2" key="1">
    <citation type="journal article" date="2020" name="Stud. Mycol.">
        <title>101 Dothideomycetes genomes: a test case for predicting lifestyles and emergence of pathogens.</title>
        <authorList>
            <person name="Haridas S."/>
            <person name="Albert R."/>
            <person name="Binder M."/>
            <person name="Bloem J."/>
            <person name="Labutti K."/>
            <person name="Salamov A."/>
            <person name="Andreopoulos B."/>
            <person name="Baker S."/>
            <person name="Barry K."/>
            <person name="Bills G."/>
            <person name="Bluhm B."/>
            <person name="Cannon C."/>
            <person name="Castanera R."/>
            <person name="Culley D."/>
            <person name="Daum C."/>
            <person name="Ezra D."/>
            <person name="Gonzalez J."/>
            <person name="Henrissat B."/>
            <person name="Kuo A."/>
            <person name="Liang C."/>
            <person name="Lipzen A."/>
            <person name="Lutzoni F."/>
            <person name="Magnuson J."/>
            <person name="Mondo S."/>
            <person name="Nolan M."/>
            <person name="Ohm R."/>
            <person name="Pangilinan J."/>
            <person name="Park H.-J."/>
            <person name="Ramirez L."/>
            <person name="Alfaro M."/>
            <person name="Sun H."/>
            <person name="Tritt A."/>
            <person name="Yoshinaga Y."/>
            <person name="Zwiers L.-H."/>
            <person name="Turgeon B."/>
            <person name="Goodwin S."/>
            <person name="Spatafora J."/>
            <person name="Crous P."/>
            <person name="Grigoriev I."/>
        </authorList>
    </citation>
    <scope>NUCLEOTIDE SEQUENCE</scope>
    <source>
        <strain evidence="2">CBS 121167</strain>
    </source>
</reference>
<feature type="compositionally biased region" description="Low complexity" evidence="1">
    <location>
        <begin position="485"/>
        <end position="496"/>
    </location>
</feature>
<accession>A0A6A6AW05</accession>
<feature type="compositionally biased region" description="Polar residues" evidence="1">
    <location>
        <begin position="98"/>
        <end position="110"/>
    </location>
</feature>
<feature type="compositionally biased region" description="Polar residues" evidence="1">
    <location>
        <begin position="185"/>
        <end position="194"/>
    </location>
</feature>
<sequence>MGSMEFVQIELFGSDVSPTLFSAAKIRKYEALCIMAHRLYNKSQDAFENAGGYTTSTPNDLMTVLAEFVPRNQELSATLERITTGNDAAAREGIVPSSITDAGDNATSAKDTSDDDNTVNDNRDIFGINAVADMNTGAASINTRGLRVTPQRNRRPGMVILKFTRPGALAKFAEGLNPITNTTETLTIPVNSPSHRAGKRTGDNNRSSRPHKRRKPPPTRPTQSIMDTIIGYGTNRNSKDTTRLVVGSLTSTDGTERAVYASRSRETIKYSLSRYDMHGNFVGLPRSHNVGYAEVNFFRDLARLHTEEAIKVKVIRQIQKLEDMRKNDLVMNPDVPPSAGQIPSTDAPASKKVPIEADKSTVFSPTTVQRFQARPDGRYLVGVMKSPLPNRDRLNAVTVTRFRGDRNSRVTMIHEDIYGTIIEEIPGSRPLNGGLVYEHEMTLLPAYKDFEGRPDKELRDAIMQHATGIHSTSEESQALDDQGTDSSLSDVVPSLDHTPESSPPHPGTESELPVPEVTEEADPSQELPPPQVDLITPYSVGTVAEVLREYITESLPEGTKFKFKVFVYL</sequence>
<dbReference type="AlphaFoldDB" id="A0A6A6AW05"/>
<protein>
    <submittedName>
        <fullName evidence="2">Uncharacterized protein</fullName>
    </submittedName>
</protein>
<dbReference type="RefSeq" id="XP_033391598.1">
    <property type="nucleotide sequence ID" value="XM_033542699.1"/>
</dbReference>
<evidence type="ECO:0000313" key="3">
    <source>
        <dbReference type="Proteomes" id="UP000799438"/>
    </source>
</evidence>
<keyword evidence="3" id="KW-1185">Reference proteome</keyword>
<evidence type="ECO:0000256" key="1">
    <source>
        <dbReference type="SAM" id="MobiDB-lite"/>
    </source>
</evidence>
<feature type="region of interest" description="Disordered" evidence="1">
    <location>
        <begin position="185"/>
        <end position="225"/>
    </location>
</feature>
<name>A0A6A6AW05_9PEZI</name>
<feature type="region of interest" description="Disordered" evidence="1">
    <location>
        <begin position="468"/>
        <end position="533"/>
    </location>
</feature>
<dbReference type="GeneID" id="54300196"/>
<proteinExistence type="predicted"/>
<gene>
    <name evidence="2" type="ORF">K452DRAFT_303228</name>
</gene>
<dbReference type="EMBL" id="ML995546">
    <property type="protein sequence ID" value="KAF2135880.1"/>
    <property type="molecule type" value="Genomic_DNA"/>
</dbReference>
<dbReference type="Proteomes" id="UP000799438">
    <property type="component" value="Unassembled WGS sequence"/>
</dbReference>
<feature type="compositionally biased region" description="Basic residues" evidence="1">
    <location>
        <begin position="208"/>
        <end position="217"/>
    </location>
</feature>